<evidence type="ECO:0000256" key="1">
    <source>
        <dbReference type="SAM" id="Phobius"/>
    </source>
</evidence>
<dbReference type="AlphaFoldDB" id="A0A484DCJ5"/>
<name>A0A484DCJ5_PERFV</name>
<accession>A0A484DCJ5</accession>
<comment type="caution">
    <text evidence="2">The sequence shown here is derived from an EMBL/GenBank/DDBJ whole genome shotgun (WGS) entry which is preliminary data.</text>
</comment>
<dbReference type="STRING" id="8167.A0A484DCJ5"/>
<keyword evidence="1" id="KW-0472">Membrane</keyword>
<keyword evidence="3" id="KW-1185">Reference proteome</keyword>
<protein>
    <submittedName>
        <fullName evidence="2">Uncharacterized protein</fullName>
    </submittedName>
</protein>
<feature type="transmembrane region" description="Helical" evidence="1">
    <location>
        <begin position="20"/>
        <end position="46"/>
    </location>
</feature>
<organism evidence="2 3">
    <name type="scientific">Perca flavescens</name>
    <name type="common">American yellow perch</name>
    <name type="synonym">Morone flavescens</name>
    <dbReference type="NCBI Taxonomy" id="8167"/>
    <lineage>
        <taxon>Eukaryota</taxon>
        <taxon>Metazoa</taxon>
        <taxon>Chordata</taxon>
        <taxon>Craniata</taxon>
        <taxon>Vertebrata</taxon>
        <taxon>Euteleostomi</taxon>
        <taxon>Actinopterygii</taxon>
        <taxon>Neopterygii</taxon>
        <taxon>Teleostei</taxon>
        <taxon>Neoteleostei</taxon>
        <taxon>Acanthomorphata</taxon>
        <taxon>Eupercaria</taxon>
        <taxon>Perciformes</taxon>
        <taxon>Percoidei</taxon>
        <taxon>Percidae</taxon>
        <taxon>Percinae</taxon>
        <taxon>Perca</taxon>
    </lineage>
</organism>
<keyword evidence="1" id="KW-1133">Transmembrane helix</keyword>
<gene>
    <name evidence="2" type="ORF">EPR50_G00055720</name>
</gene>
<proteinExistence type="predicted"/>
<dbReference type="Proteomes" id="UP000295070">
    <property type="component" value="Chromosome 5"/>
</dbReference>
<evidence type="ECO:0000313" key="3">
    <source>
        <dbReference type="Proteomes" id="UP000295070"/>
    </source>
</evidence>
<dbReference type="EMBL" id="SCKG01000005">
    <property type="protein sequence ID" value="TDH13169.1"/>
    <property type="molecule type" value="Genomic_DNA"/>
</dbReference>
<keyword evidence="1" id="KW-0812">Transmembrane</keyword>
<reference evidence="2 3" key="1">
    <citation type="submission" date="2019-01" db="EMBL/GenBank/DDBJ databases">
        <title>A chromosome-scale genome assembly of the yellow perch, Perca flavescens.</title>
        <authorList>
            <person name="Feron R."/>
            <person name="Morvezen R."/>
            <person name="Bestin A."/>
            <person name="Haffray P."/>
            <person name="Klopp C."/>
            <person name="Zahm M."/>
            <person name="Cabau C."/>
            <person name="Roques C."/>
            <person name="Donnadieu C."/>
            <person name="Bouchez O."/>
            <person name="Christie M."/>
            <person name="Larson W."/>
            <person name="Guiguen Y."/>
        </authorList>
    </citation>
    <scope>NUCLEOTIDE SEQUENCE [LARGE SCALE GENOMIC DNA]</scope>
    <source>
        <strain evidence="2">YP-PL-M2</strain>
        <tissue evidence="2">Blood</tissue>
    </source>
</reference>
<sequence>MTLEAAVQSSTMEHDLRMGMSVWAIMAIACNSAVGVLILILFVILYKACKVPSHQDKVPVFTAMPEKKKAKQKYLLTAA</sequence>
<evidence type="ECO:0000313" key="2">
    <source>
        <dbReference type="EMBL" id="TDH13169.1"/>
    </source>
</evidence>